<dbReference type="InterPro" id="IPR051938">
    <property type="entry name" value="Apopto_cytoskel_mod"/>
</dbReference>
<feature type="compositionally biased region" description="Basic and acidic residues" evidence="2">
    <location>
        <begin position="63"/>
        <end position="76"/>
    </location>
</feature>
<name>A0A2C6KVH6_9APIC</name>
<evidence type="ECO:0000313" key="4">
    <source>
        <dbReference type="EMBL" id="PHJ20799.1"/>
    </source>
</evidence>
<dbReference type="EMBL" id="MIGC01002595">
    <property type="protein sequence ID" value="PHJ20799.1"/>
    <property type="molecule type" value="Genomic_DNA"/>
</dbReference>
<sequence>MEKSLVDGGGGHGETGVSTKVDTVSSSKQTISDLPVDSSTVSSPAGTGLSPGSFSPSSSSFLQEKETREKDSERRFHAVPRLRQTETAAEGWGDRETDEDSLLFVSPSPLQTHRSSPSRTTSIPETVSGGDFGAERTTTGGGGGEEEVVDRHRRFHLQQPRHTSGRSRGGEEREGKSNKNTHDRRTSHGNSTMKNYYQVLGVRTDAPPDEIRRVYYALCKIYHPDKSSCSARGGTAVGGEEEENRLSPSHTSQYFHAERLCAIQQAYAVLSDEVKRLHYDLRIGIFKGQDKWRKLTEVYQIQRKRAARDLENMVTE</sequence>
<dbReference type="PANTHER" id="PTHR44145">
    <property type="entry name" value="DNAJ HOMOLOG SUBFAMILY A MEMBER 3, MITOCHONDRIAL"/>
    <property type="match status" value="1"/>
</dbReference>
<dbReference type="PRINTS" id="PR00625">
    <property type="entry name" value="JDOMAIN"/>
</dbReference>
<feature type="compositionally biased region" description="Low complexity" evidence="2">
    <location>
        <begin position="48"/>
        <end position="62"/>
    </location>
</feature>
<keyword evidence="5" id="KW-1185">Reference proteome</keyword>
<dbReference type="VEuPathDB" id="ToxoDB:CSUI_005362"/>
<dbReference type="Proteomes" id="UP000221165">
    <property type="component" value="Unassembled WGS sequence"/>
</dbReference>
<organism evidence="4 5">
    <name type="scientific">Cystoisospora suis</name>
    <dbReference type="NCBI Taxonomy" id="483139"/>
    <lineage>
        <taxon>Eukaryota</taxon>
        <taxon>Sar</taxon>
        <taxon>Alveolata</taxon>
        <taxon>Apicomplexa</taxon>
        <taxon>Conoidasida</taxon>
        <taxon>Coccidia</taxon>
        <taxon>Eucoccidiorida</taxon>
        <taxon>Eimeriorina</taxon>
        <taxon>Sarcocystidae</taxon>
        <taxon>Cystoisospora</taxon>
    </lineage>
</organism>
<dbReference type="InterPro" id="IPR001623">
    <property type="entry name" value="DnaJ_domain"/>
</dbReference>
<reference evidence="4 5" key="1">
    <citation type="journal article" date="2017" name="Int. J. Parasitol.">
        <title>The genome of the protozoan parasite Cystoisospora suis and a reverse vaccinology approach to identify vaccine candidates.</title>
        <authorList>
            <person name="Palmieri N."/>
            <person name="Shrestha A."/>
            <person name="Ruttkowski B."/>
            <person name="Beck T."/>
            <person name="Vogl C."/>
            <person name="Tomley F."/>
            <person name="Blake D.P."/>
            <person name="Joachim A."/>
        </authorList>
    </citation>
    <scope>NUCLEOTIDE SEQUENCE [LARGE SCALE GENOMIC DNA]</scope>
    <source>
        <strain evidence="4 5">Wien I</strain>
    </source>
</reference>
<evidence type="ECO:0000259" key="3">
    <source>
        <dbReference type="PROSITE" id="PS50076"/>
    </source>
</evidence>
<dbReference type="Gene3D" id="1.10.287.110">
    <property type="entry name" value="DnaJ domain"/>
    <property type="match status" value="1"/>
</dbReference>
<feature type="compositionally biased region" description="Polar residues" evidence="2">
    <location>
        <begin position="108"/>
        <end position="125"/>
    </location>
</feature>
<feature type="compositionally biased region" description="Low complexity" evidence="2">
    <location>
        <begin position="15"/>
        <end position="30"/>
    </location>
</feature>
<dbReference type="PANTHER" id="PTHR44145:SF3">
    <property type="entry name" value="DNAJ HOMOLOG SUBFAMILY A MEMBER 3, MITOCHONDRIAL"/>
    <property type="match status" value="1"/>
</dbReference>
<dbReference type="CDD" id="cd06257">
    <property type="entry name" value="DnaJ"/>
    <property type="match status" value="1"/>
</dbReference>
<dbReference type="OrthoDB" id="10250354at2759"/>
<dbReference type="AlphaFoldDB" id="A0A2C6KVH6"/>
<protein>
    <recommendedName>
        <fullName evidence="3">J domain-containing protein</fullName>
    </recommendedName>
</protein>
<dbReference type="InterPro" id="IPR036869">
    <property type="entry name" value="J_dom_sf"/>
</dbReference>
<comment type="caution">
    <text evidence="4">The sequence shown here is derived from an EMBL/GenBank/DDBJ whole genome shotgun (WGS) entry which is preliminary data.</text>
</comment>
<evidence type="ECO:0000256" key="2">
    <source>
        <dbReference type="SAM" id="MobiDB-lite"/>
    </source>
</evidence>
<evidence type="ECO:0000256" key="1">
    <source>
        <dbReference type="ARBA" id="ARBA00023186"/>
    </source>
</evidence>
<feature type="region of interest" description="Disordered" evidence="2">
    <location>
        <begin position="1"/>
        <end position="191"/>
    </location>
</feature>
<dbReference type="GeneID" id="94428749"/>
<feature type="domain" description="J" evidence="3">
    <location>
        <begin position="195"/>
        <end position="283"/>
    </location>
</feature>
<dbReference type="SUPFAM" id="SSF46565">
    <property type="entry name" value="Chaperone J-domain"/>
    <property type="match status" value="1"/>
</dbReference>
<dbReference type="RefSeq" id="XP_067922485.1">
    <property type="nucleotide sequence ID" value="XM_068065538.1"/>
</dbReference>
<evidence type="ECO:0000313" key="5">
    <source>
        <dbReference type="Proteomes" id="UP000221165"/>
    </source>
</evidence>
<dbReference type="PROSITE" id="PS50076">
    <property type="entry name" value="DNAJ_2"/>
    <property type="match status" value="1"/>
</dbReference>
<proteinExistence type="predicted"/>
<dbReference type="SMART" id="SM00271">
    <property type="entry name" value="DnaJ"/>
    <property type="match status" value="1"/>
</dbReference>
<dbReference type="Pfam" id="PF00226">
    <property type="entry name" value="DnaJ"/>
    <property type="match status" value="1"/>
</dbReference>
<accession>A0A2C6KVH6</accession>
<gene>
    <name evidence="4" type="ORF">CSUI_005362</name>
</gene>
<keyword evidence="1" id="KW-0143">Chaperone</keyword>
<feature type="compositionally biased region" description="Basic and acidic residues" evidence="2">
    <location>
        <begin position="168"/>
        <end position="186"/>
    </location>
</feature>